<evidence type="ECO:0000313" key="3">
    <source>
        <dbReference type="EMBL" id="KAF8788124.1"/>
    </source>
</evidence>
<keyword evidence="2" id="KW-0812">Transmembrane</keyword>
<dbReference type="InterPro" id="IPR011701">
    <property type="entry name" value="MFS"/>
</dbReference>
<name>A0A8T0FA49_ARGBR</name>
<feature type="transmembrane region" description="Helical" evidence="2">
    <location>
        <begin position="662"/>
        <end position="680"/>
    </location>
</feature>
<evidence type="ECO:0000256" key="2">
    <source>
        <dbReference type="SAM" id="Phobius"/>
    </source>
</evidence>
<proteinExistence type="predicted"/>
<keyword evidence="2" id="KW-1133">Transmembrane helix</keyword>
<protein>
    <submittedName>
        <fullName evidence="3">Monocarboxylate transporter 12 like protein</fullName>
    </submittedName>
</protein>
<keyword evidence="2" id="KW-0472">Membrane</keyword>
<dbReference type="OMA" id="HIMTAIR"/>
<dbReference type="EMBL" id="JABXBU010000015">
    <property type="protein sequence ID" value="KAF8788124.1"/>
    <property type="molecule type" value="Genomic_DNA"/>
</dbReference>
<gene>
    <name evidence="3" type="ORF">HNY73_009658</name>
</gene>
<dbReference type="PANTHER" id="PTHR11360">
    <property type="entry name" value="MONOCARBOXYLATE TRANSPORTER"/>
    <property type="match status" value="1"/>
</dbReference>
<feature type="transmembrane region" description="Helical" evidence="2">
    <location>
        <begin position="50"/>
        <end position="77"/>
    </location>
</feature>
<feature type="transmembrane region" description="Helical" evidence="2">
    <location>
        <begin position="624"/>
        <end position="641"/>
    </location>
</feature>
<feature type="region of interest" description="Disordered" evidence="1">
    <location>
        <begin position="1"/>
        <end position="43"/>
    </location>
</feature>
<sequence>MPPRPEAGYFEGYEREPLLDPTRPLRSNSQKRSSKKSGGWASGPDSQLSWLIAIANFLINFIIVGLGRMSGILYVVFMHKFSVDRQTSSMPFSVQQAARNLFGPAAGILGQKYGVLSVTAVGGLIGALSTGGCYFARDITSITVLWGLGFGICTALTTTLNQVPIDAYFEKYRTTAGGLAFSGGCVGAFLFPVVLEFLLHHHGVKGTFMVMGCIILIVVPISFTLRHPPWKKKPKVIKAKQNNYKTFDSPSPRSESEMIQDLIDKDLQKLRLSKATFTDGNLNNLNGSHPKVRQTSEGILNLSHGASKIFKSSEVSLAHCQPNSVNFAVLKQNSEVVYQLFSLTMPPEALVQDSILDTSPIVKELEDLYNFLNQPQKPKRPPASIGVVTDELTRSVHVVEVKNEVKFDLNQVSANKETPNYENFEDNPRWVFMVIKLRELCDFYSIEEVIHYFPVEMHDIVVKVMESLKDLNEIIVKLSVQAALAPTDKMPEWKDDMTRRQEKKSKEQNKDAKQSNSFWQHIMTAIRLHKNPVFILISLCRGVFMLTFLPMVTIIVDFAMDKGLPRDTGKYVIATLSLGDLVGRLCLGWITDSGILSLPAYMVVAMLILAVSTGTLPFMHSELSLYPAIMVFGMMQGSLFIRHQVLVSRYMDTHEQTIGMGFINFFSGILGFFIPFYLGYFRDTLGSYDKMFYLNGGICALVGLMWLFEPCLKKYTSAALYEKLQDV</sequence>
<feature type="transmembrane region" description="Helical" evidence="2">
    <location>
        <begin position="692"/>
        <end position="708"/>
    </location>
</feature>
<dbReference type="OrthoDB" id="410267at2759"/>
<dbReference type="SUPFAM" id="SSF103473">
    <property type="entry name" value="MFS general substrate transporter"/>
    <property type="match status" value="1"/>
</dbReference>
<reference evidence="3" key="2">
    <citation type="submission" date="2020-06" db="EMBL/GenBank/DDBJ databases">
        <authorList>
            <person name="Sheffer M."/>
        </authorList>
    </citation>
    <scope>NUCLEOTIDE SEQUENCE</scope>
</reference>
<feature type="transmembrane region" description="Helical" evidence="2">
    <location>
        <begin position="598"/>
        <end position="618"/>
    </location>
</feature>
<feature type="transmembrane region" description="Helical" evidence="2">
    <location>
        <begin position="207"/>
        <end position="225"/>
    </location>
</feature>
<evidence type="ECO:0000256" key="1">
    <source>
        <dbReference type="SAM" id="MobiDB-lite"/>
    </source>
</evidence>
<feature type="region of interest" description="Disordered" evidence="1">
    <location>
        <begin position="491"/>
        <end position="514"/>
    </location>
</feature>
<dbReference type="Proteomes" id="UP000807504">
    <property type="component" value="Unassembled WGS sequence"/>
</dbReference>
<organism evidence="3 4">
    <name type="scientific">Argiope bruennichi</name>
    <name type="common">Wasp spider</name>
    <name type="synonym">Aranea bruennichi</name>
    <dbReference type="NCBI Taxonomy" id="94029"/>
    <lineage>
        <taxon>Eukaryota</taxon>
        <taxon>Metazoa</taxon>
        <taxon>Ecdysozoa</taxon>
        <taxon>Arthropoda</taxon>
        <taxon>Chelicerata</taxon>
        <taxon>Arachnida</taxon>
        <taxon>Araneae</taxon>
        <taxon>Araneomorphae</taxon>
        <taxon>Entelegynae</taxon>
        <taxon>Araneoidea</taxon>
        <taxon>Araneidae</taxon>
        <taxon>Argiope</taxon>
    </lineage>
</organism>
<accession>A0A8T0FA49</accession>
<feature type="compositionally biased region" description="Basic and acidic residues" evidence="1">
    <location>
        <begin position="491"/>
        <end position="513"/>
    </location>
</feature>
<dbReference type="PANTHER" id="PTHR11360:SF303">
    <property type="entry name" value="MAJOR FACILITATOR SUPERFAMILY (MFS) PROFILE DOMAIN-CONTAINING PROTEIN"/>
    <property type="match status" value="1"/>
</dbReference>
<keyword evidence="4" id="KW-1185">Reference proteome</keyword>
<dbReference type="GO" id="GO:0008028">
    <property type="term" value="F:monocarboxylic acid transmembrane transporter activity"/>
    <property type="evidence" value="ECO:0007669"/>
    <property type="project" value="TreeGrafter"/>
</dbReference>
<feature type="transmembrane region" description="Helical" evidence="2">
    <location>
        <begin position="175"/>
        <end position="195"/>
    </location>
</feature>
<feature type="transmembrane region" description="Helical" evidence="2">
    <location>
        <begin position="533"/>
        <end position="559"/>
    </location>
</feature>
<evidence type="ECO:0000313" key="4">
    <source>
        <dbReference type="Proteomes" id="UP000807504"/>
    </source>
</evidence>
<feature type="transmembrane region" description="Helical" evidence="2">
    <location>
        <begin position="143"/>
        <end position="163"/>
    </location>
</feature>
<dbReference type="InterPro" id="IPR050327">
    <property type="entry name" value="Proton-linked_MCT"/>
</dbReference>
<comment type="caution">
    <text evidence="3">The sequence shown here is derived from an EMBL/GenBank/DDBJ whole genome shotgun (WGS) entry which is preliminary data.</text>
</comment>
<reference evidence="3" key="1">
    <citation type="journal article" date="2020" name="bioRxiv">
        <title>Chromosome-level reference genome of the European wasp spider Argiope bruennichi: a resource for studies on range expansion and evolutionary adaptation.</title>
        <authorList>
            <person name="Sheffer M.M."/>
            <person name="Hoppe A."/>
            <person name="Krehenwinkel H."/>
            <person name="Uhl G."/>
            <person name="Kuss A.W."/>
            <person name="Jensen L."/>
            <person name="Jensen C."/>
            <person name="Gillespie R.G."/>
            <person name="Hoff K.J."/>
            <person name="Prost S."/>
        </authorList>
    </citation>
    <scope>NUCLEOTIDE SEQUENCE</scope>
</reference>
<dbReference type="AlphaFoldDB" id="A0A8T0FA49"/>
<feature type="transmembrane region" description="Helical" evidence="2">
    <location>
        <begin position="113"/>
        <end position="137"/>
    </location>
</feature>
<feature type="transmembrane region" description="Helical" evidence="2">
    <location>
        <begin position="571"/>
        <end position="591"/>
    </location>
</feature>
<dbReference type="Gene3D" id="1.20.1250.20">
    <property type="entry name" value="MFS general substrate transporter like domains"/>
    <property type="match status" value="2"/>
</dbReference>
<dbReference type="InterPro" id="IPR036259">
    <property type="entry name" value="MFS_trans_sf"/>
</dbReference>
<dbReference type="Pfam" id="PF07690">
    <property type="entry name" value="MFS_1"/>
    <property type="match status" value="2"/>
</dbReference>